<evidence type="ECO:0000256" key="21">
    <source>
        <dbReference type="SAM" id="SignalP"/>
    </source>
</evidence>
<dbReference type="FunFam" id="3.90.640.10:FF:000002">
    <property type="entry name" value="Heat shock 70 kDa"/>
    <property type="match status" value="1"/>
</dbReference>
<dbReference type="Proteomes" id="UP000030690">
    <property type="component" value="Unassembled WGS sequence"/>
</dbReference>
<keyword evidence="10" id="KW-0143">Chaperone</keyword>
<dbReference type="EC" id="3.6.4.10" evidence="3"/>
<evidence type="ECO:0000256" key="15">
    <source>
        <dbReference type="ARBA" id="ARBA00069311"/>
    </source>
</evidence>
<feature type="chain" id="PRO_5001535886" description="Endoplasmic reticulum chaperone BIP" evidence="21">
    <location>
        <begin position="22"/>
        <end position="652"/>
    </location>
</feature>
<gene>
    <name evidence="22" type="ORF">PFFVO_02477</name>
</gene>
<organism evidence="22 23">
    <name type="scientific">Plasmodium falciparum Vietnam Oak-Knoll</name>
    <name type="common">FVO</name>
    <dbReference type="NCBI Taxonomy" id="1036723"/>
    <lineage>
        <taxon>Eukaryota</taxon>
        <taxon>Sar</taxon>
        <taxon>Alveolata</taxon>
        <taxon>Apicomplexa</taxon>
        <taxon>Aconoidasida</taxon>
        <taxon>Haemosporida</taxon>
        <taxon>Plasmodiidae</taxon>
        <taxon>Plasmodium</taxon>
        <taxon>Plasmodium (Laverania)</taxon>
    </lineage>
</organism>
<dbReference type="CDD" id="cd10241">
    <property type="entry name" value="ASKHA_NBD_HSP70_BiP"/>
    <property type="match status" value="1"/>
</dbReference>
<evidence type="ECO:0000256" key="10">
    <source>
        <dbReference type="ARBA" id="ARBA00023186"/>
    </source>
</evidence>
<keyword evidence="6" id="KW-0378">Hydrolase</keyword>
<dbReference type="SUPFAM" id="SSF100920">
    <property type="entry name" value="Heat shock protein 70kD (HSP70), peptide-binding domain"/>
    <property type="match status" value="1"/>
</dbReference>
<dbReference type="Gene3D" id="2.60.34.10">
    <property type="entry name" value="Substrate Binding Domain Of DNAk, Chain A, domain 1"/>
    <property type="match status" value="1"/>
</dbReference>
<dbReference type="FunFam" id="2.60.34.10:FF:000002">
    <property type="entry name" value="Heat shock 70 kDa"/>
    <property type="match status" value="1"/>
</dbReference>
<keyword evidence="8 18" id="KW-0067">ATP-binding</keyword>
<feature type="coiled-coil region" evidence="19">
    <location>
        <begin position="534"/>
        <end position="622"/>
    </location>
</feature>
<evidence type="ECO:0000256" key="2">
    <source>
        <dbReference type="ARBA" id="ARBA00007381"/>
    </source>
</evidence>
<dbReference type="InterPro" id="IPR013126">
    <property type="entry name" value="Hsp_70_fam"/>
</dbReference>
<dbReference type="EMBL" id="KI925078">
    <property type="protein sequence ID" value="ETW18578.1"/>
    <property type="molecule type" value="Genomic_DNA"/>
</dbReference>
<dbReference type="GO" id="GO:0140662">
    <property type="term" value="F:ATP-dependent protein folding chaperone"/>
    <property type="evidence" value="ECO:0007669"/>
    <property type="project" value="InterPro"/>
</dbReference>
<dbReference type="InterPro" id="IPR042050">
    <property type="entry name" value="BIP_NBD"/>
</dbReference>
<dbReference type="GO" id="GO:0005524">
    <property type="term" value="F:ATP binding"/>
    <property type="evidence" value="ECO:0007669"/>
    <property type="project" value="UniProtKB-KW"/>
</dbReference>
<dbReference type="FunFam" id="3.30.30.30:FF:000001">
    <property type="entry name" value="heat shock 70 kDa protein-like"/>
    <property type="match status" value="1"/>
</dbReference>
<dbReference type="SMR" id="A0A024V6C5"/>
<dbReference type="FunFam" id="1.20.1270.10:FF:000023">
    <property type="entry name" value="Heat shock protein 70"/>
    <property type="match status" value="1"/>
</dbReference>
<evidence type="ECO:0000256" key="3">
    <source>
        <dbReference type="ARBA" id="ARBA00012554"/>
    </source>
</evidence>
<evidence type="ECO:0000256" key="9">
    <source>
        <dbReference type="ARBA" id="ARBA00023016"/>
    </source>
</evidence>
<comment type="function">
    <text evidence="13">Endoplasmic reticulum chaperone that plays a key role in protein folding and quality control in the endoplasmic reticulum lumen. Involved in the correct folding of proteins and degradation of misfolded proteins. Acts as a key repressor of the unfolded protein response (UPR).</text>
</comment>
<dbReference type="AlphaFoldDB" id="A0A024V6C5"/>
<evidence type="ECO:0000256" key="16">
    <source>
        <dbReference type="ARBA" id="ARBA00075741"/>
    </source>
</evidence>
<keyword evidence="9" id="KW-0346">Stress response</keyword>
<dbReference type="PROSITE" id="PS00297">
    <property type="entry name" value="HSP70_1"/>
    <property type="match status" value="1"/>
</dbReference>
<evidence type="ECO:0000256" key="5">
    <source>
        <dbReference type="ARBA" id="ARBA00022741"/>
    </source>
</evidence>
<evidence type="ECO:0000256" key="11">
    <source>
        <dbReference type="ARBA" id="ARBA00031233"/>
    </source>
</evidence>
<dbReference type="PROSITE" id="PS00329">
    <property type="entry name" value="HSP70_2"/>
    <property type="match status" value="1"/>
</dbReference>
<dbReference type="FunFam" id="3.30.420.40:FF:000172">
    <property type="entry name" value="Heat shock 70 kDa protein"/>
    <property type="match status" value="1"/>
</dbReference>
<dbReference type="NCBIfam" id="NF001413">
    <property type="entry name" value="PRK00290.1"/>
    <property type="match status" value="1"/>
</dbReference>
<evidence type="ECO:0000256" key="19">
    <source>
        <dbReference type="SAM" id="Coils"/>
    </source>
</evidence>
<dbReference type="OrthoDB" id="2401965at2759"/>
<protein>
    <recommendedName>
        <fullName evidence="15">Endoplasmic reticulum chaperone BIP</fullName>
        <ecNumber evidence="3">3.6.4.10</ecNumber>
    </recommendedName>
    <alternativeName>
        <fullName evidence="16">78 kDa glucose-regulated protein homolog</fullName>
    </alternativeName>
    <alternativeName>
        <fullName evidence="17">Binding-immunoglobulin protein homolog</fullName>
    </alternativeName>
    <alternativeName>
        <fullName evidence="4">Endoplasmic reticulum chaperone BiP</fullName>
    </alternativeName>
    <alternativeName>
        <fullName evidence="11">Heat shock protein 70-2</fullName>
    </alternativeName>
</protein>
<evidence type="ECO:0000256" key="20">
    <source>
        <dbReference type="SAM" id="MobiDB-lite"/>
    </source>
</evidence>
<evidence type="ECO:0000256" key="18">
    <source>
        <dbReference type="RuleBase" id="RU003322"/>
    </source>
</evidence>
<evidence type="ECO:0000256" key="14">
    <source>
        <dbReference type="ARBA" id="ARBA00064634"/>
    </source>
</evidence>
<dbReference type="Gene3D" id="3.30.420.40">
    <property type="match status" value="2"/>
</dbReference>
<dbReference type="PANTHER" id="PTHR19375">
    <property type="entry name" value="HEAT SHOCK PROTEIN 70KDA"/>
    <property type="match status" value="1"/>
</dbReference>
<dbReference type="InterPro" id="IPR029047">
    <property type="entry name" value="HSP70_peptide-bd_sf"/>
</dbReference>
<dbReference type="SUPFAM" id="SSF53067">
    <property type="entry name" value="Actin-like ATPase domain"/>
    <property type="match status" value="2"/>
</dbReference>
<feature type="compositionally biased region" description="Acidic residues" evidence="20">
    <location>
        <begin position="643"/>
        <end position="652"/>
    </location>
</feature>
<dbReference type="SUPFAM" id="SSF100934">
    <property type="entry name" value="Heat shock protein 70kD (HSP70), C-terminal subdomain"/>
    <property type="match status" value="1"/>
</dbReference>
<dbReference type="InterPro" id="IPR043129">
    <property type="entry name" value="ATPase_NBD"/>
</dbReference>
<feature type="signal peptide" evidence="21">
    <location>
        <begin position="1"/>
        <end position="21"/>
    </location>
</feature>
<dbReference type="InterPro" id="IPR018181">
    <property type="entry name" value="Heat_shock_70_CS"/>
</dbReference>
<keyword evidence="5 18" id="KW-0547">Nucleotide-binding</keyword>
<comment type="similarity">
    <text evidence="2 18">Belongs to the heat shock protein 70 family.</text>
</comment>
<evidence type="ECO:0000256" key="7">
    <source>
        <dbReference type="ARBA" id="ARBA00022824"/>
    </source>
</evidence>
<comment type="subunit">
    <text evidence="14">Interacts with PK4; the interaction is disrupted in response to stress.</text>
</comment>
<keyword evidence="19" id="KW-0175">Coiled coil</keyword>
<accession>A0A024V6C5</accession>
<sequence length="652" mass="72388">MKQIRPYILLLIVSLLKFISAVDSNIEGPVIGIDLGTTYSCVGVFKNGRVEILNNELGNRITPSYVSFVDGERKVGEAAKLEATLHPTQTVFDVKRLIGRKFDDQEVVKDRSLLPYEIVNNQGKPNIKVQIKDKDTTFAPEQISAMVLEKMKEIAQSFLGKPVKNAVVTVPAYFNDAQRQATKDAGTIAGLNIVRIINEPTAAALAYGLDKKEETSILVYDLGGGTFDVSILVIDNGVFEVYATAGNTHLGGEDFDQRVMDYFIKMFKKKNNIDLRTDKRAIQKLRKEVEIAKRNLSVVHSTQIEIEDIVEGHNFSETLTRAKFEELNDDLFRETLEPVKKVLDDAKYEKSKIDEIVLVGGSTRIPKIQQIIKEFFNGKEPNRGINPDEAVAYGAAIQAGIILGEELQDVVLLDVTPLTLGIETVGGIMTQLIKRNTVIPTKKSQTFSTYQDNQPAVLIQVFEGERALTKDNHLLGKFELSGIPPAQRGVPKIEVTFTVDKNGILHVEAEDKGTGKSRGITITNDKGRLSKEQIEKMINDAEKFADEDKNLREKVEAKNNLDNYIQSMKATVEDKDKLADKIEKEDKNTILSAVKDAEDWLNNNSNADSEALKQKLKDLEAVCQPIIVKLYGQPGGPSPQPSGDEDVDSDEL</sequence>
<evidence type="ECO:0000256" key="17">
    <source>
        <dbReference type="ARBA" id="ARBA00077344"/>
    </source>
</evidence>
<evidence type="ECO:0000313" key="23">
    <source>
        <dbReference type="Proteomes" id="UP000030690"/>
    </source>
</evidence>
<proteinExistence type="inferred from homology"/>
<comment type="subcellular location">
    <subcellularLocation>
        <location evidence="1">Endoplasmic reticulum</location>
    </subcellularLocation>
</comment>
<evidence type="ECO:0000313" key="22">
    <source>
        <dbReference type="EMBL" id="ETW18578.1"/>
    </source>
</evidence>
<dbReference type="GO" id="GO:0005783">
    <property type="term" value="C:endoplasmic reticulum"/>
    <property type="evidence" value="ECO:0007669"/>
    <property type="project" value="UniProtKB-SubCell"/>
</dbReference>
<comment type="catalytic activity">
    <reaction evidence="12">
        <text>ATP + H2O = ADP + phosphate + H(+)</text>
        <dbReference type="Rhea" id="RHEA:13065"/>
        <dbReference type="ChEBI" id="CHEBI:15377"/>
        <dbReference type="ChEBI" id="CHEBI:15378"/>
        <dbReference type="ChEBI" id="CHEBI:30616"/>
        <dbReference type="ChEBI" id="CHEBI:43474"/>
        <dbReference type="ChEBI" id="CHEBI:456216"/>
        <dbReference type="EC" id="3.6.4.10"/>
    </reaction>
</comment>
<evidence type="ECO:0000256" key="13">
    <source>
        <dbReference type="ARBA" id="ARBA00054236"/>
    </source>
</evidence>
<dbReference type="GO" id="GO:0016787">
    <property type="term" value="F:hydrolase activity"/>
    <property type="evidence" value="ECO:0007669"/>
    <property type="project" value="UniProtKB-KW"/>
</dbReference>
<dbReference type="PROSITE" id="PS01036">
    <property type="entry name" value="HSP70_3"/>
    <property type="match status" value="1"/>
</dbReference>
<dbReference type="Gene3D" id="1.20.1270.10">
    <property type="match status" value="1"/>
</dbReference>
<name>A0A024V6C5_PLAFA</name>
<dbReference type="FunFam" id="3.30.420.40:FF:000026">
    <property type="entry name" value="Heat shock protein 70"/>
    <property type="match status" value="1"/>
</dbReference>
<reference evidence="22 23" key="2">
    <citation type="submission" date="2013-02" db="EMBL/GenBank/DDBJ databases">
        <title>The Genome Sequence of Plasmodium falciparum Vietnam Oak-Knoll (FVO).</title>
        <authorList>
            <consortium name="The Broad Institute Genome Sequencing Platform"/>
            <consortium name="The Broad Institute Genome Sequencing Center for Infectious Disease"/>
            <person name="Neafsey D."/>
            <person name="Cheeseman I."/>
            <person name="Volkman S."/>
            <person name="Adams J."/>
            <person name="Walker B."/>
            <person name="Young S.K."/>
            <person name="Zeng Q."/>
            <person name="Gargeya S."/>
            <person name="Fitzgerald M."/>
            <person name="Haas B."/>
            <person name="Abouelleil A."/>
            <person name="Alvarado L."/>
            <person name="Arachchi H.M."/>
            <person name="Berlin A.M."/>
            <person name="Chapman S.B."/>
            <person name="Dewar J."/>
            <person name="Goldberg J."/>
            <person name="Griggs A."/>
            <person name="Gujja S."/>
            <person name="Hansen M."/>
            <person name="Howarth C."/>
            <person name="Imamovic A."/>
            <person name="Larimer J."/>
            <person name="McCowan C."/>
            <person name="Murphy C."/>
            <person name="Neiman D."/>
            <person name="Pearson M."/>
            <person name="Priest M."/>
            <person name="Roberts A."/>
            <person name="Saif S."/>
            <person name="Shea T."/>
            <person name="Sisk P."/>
            <person name="Sykes S."/>
            <person name="Wortman J."/>
            <person name="Nusbaum C."/>
            <person name="Birren B."/>
        </authorList>
    </citation>
    <scope>NUCLEOTIDE SEQUENCE [LARGE SCALE GENOMIC DNA]</scope>
    <source>
        <strain evidence="23">Vietnam Oak-Knoll (FVO)</strain>
    </source>
</reference>
<dbReference type="Gene3D" id="3.90.640.10">
    <property type="entry name" value="Actin, Chain A, domain 4"/>
    <property type="match status" value="1"/>
</dbReference>
<dbReference type="InterPro" id="IPR029048">
    <property type="entry name" value="HSP70_C_sf"/>
</dbReference>
<evidence type="ECO:0000256" key="1">
    <source>
        <dbReference type="ARBA" id="ARBA00004240"/>
    </source>
</evidence>
<keyword evidence="7" id="KW-0256">Endoplasmic reticulum</keyword>
<evidence type="ECO:0000256" key="4">
    <source>
        <dbReference type="ARBA" id="ARBA00019933"/>
    </source>
</evidence>
<evidence type="ECO:0000256" key="8">
    <source>
        <dbReference type="ARBA" id="ARBA00022840"/>
    </source>
</evidence>
<evidence type="ECO:0000256" key="6">
    <source>
        <dbReference type="ARBA" id="ARBA00022801"/>
    </source>
</evidence>
<keyword evidence="21" id="KW-0732">Signal</keyword>
<feature type="region of interest" description="Disordered" evidence="20">
    <location>
        <begin position="630"/>
        <end position="652"/>
    </location>
</feature>
<reference evidence="22 23" key="1">
    <citation type="submission" date="2013-02" db="EMBL/GenBank/DDBJ databases">
        <title>The Genome Annotation of Plasmodium falciparum Vietnam Oak-Knoll (FVO).</title>
        <authorList>
            <consortium name="The Broad Institute Genome Sequencing Platform"/>
            <consortium name="The Broad Institute Genome Sequencing Center for Infectious Disease"/>
            <person name="Neafsey D."/>
            <person name="Hoffman S."/>
            <person name="Volkman S."/>
            <person name="Rosenthal P."/>
            <person name="Walker B."/>
            <person name="Young S.K."/>
            <person name="Zeng Q."/>
            <person name="Gargeya S."/>
            <person name="Fitzgerald M."/>
            <person name="Haas B."/>
            <person name="Abouelleil A."/>
            <person name="Allen A.W."/>
            <person name="Alvarado L."/>
            <person name="Arachchi H.M."/>
            <person name="Berlin A.M."/>
            <person name="Chapman S.B."/>
            <person name="Gainer-Dewar J."/>
            <person name="Goldberg J."/>
            <person name="Griggs A."/>
            <person name="Gujja S."/>
            <person name="Hansen M."/>
            <person name="Howarth C."/>
            <person name="Imamovic A."/>
            <person name="Ireland A."/>
            <person name="Larimer J."/>
            <person name="McCowan C."/>
            <person name="Murphy C."/>
            <person name="Pearson M."/>
            <person name="Poon T.W."/>
            <person name="Priest M."/>
            <person name="Roberts A."/>
            <person name="Saif S."/>
            <person name="Shea T."/>
            <person name="Sisk P."/>
            <person name="Sykes S."/>
            <person name="Wortman J."/>
            <person name="Nusbaum C."/>
            <person name="Birren B."/>
        </authorList>
    </citation>
    <scope>NUCLEOTIDE SEQUENCE [LARGE SCALE GENOMIC DNA]</scope>
    <source>
        <strain evidence="23">Vietnam Oak-Knoll (FVO)</strain>
    </source>
</reference>
<dbReference type="PRINTS" id="PR00301">
    <property type="entry name" value="HEATSHOCK70"/>
</dbReference>
<evidence type="ECO:0000256" key="12">
    <source>
        <dbReference type="ARBA" id="ARBA00048056"/>
    </source>
</evidence>
<dbReference type="Pfam" id="PF00012">
    <property type="entry name" value="HSP70"/>
    <property type="match status" value="1"/>
</dbReference>